<comment type="similarity">
    <text evidence="1">Belongs to the peptidase S13 family.</text>
</comment>
<dbReference type="PANTHER" id="PTHR30023:SF0">
    <property type="entry name" value="PENICILLIN-SENSITIVE CARBOXYPEPTIDASE A"/>
    <property type="match status" value="1"/>
</dbReference>
<gene>
    <name evidence="3" type="ORF">DSM106972_028720</name>
</gene>
<dbReference type="GO" id="GO:0000270">
    <property type="term" value="P:peptidoglycan metabolic process"/>
    <property type="evidence" value="ECO:0007669"/>
    <property type="project" value="TreeGrafter"/>
</dbReference>
<reference evidence="3" key="1">
    <citation type="submission" date="2018-12" db="EMBL/GenBank/DDBJ databases">
        <authorList>
            <person name="Will S."/>
            <person name="Neumann-Schaal M."/>
            <person name="Henke P."/>
        </authorList>
    </citation>
    <scope>NUCLEOTIDE SEQUENCE</scope>
    <source>
        <strain evidence="3">PCC 7102</strain>
    </source>
</reference>
<dbReference type="Gene3D" id="3.40.710.10">
    <property type="entry name" value="DD-peptidase/beta-lactamase superfamily"/>
    <property type="match status" value="1"/>
</dbReference>
<dbReference type="InterPro" id="IPR000667">
    <property type="entry name" value="Peptidase_S13"/>
</dbReference>
<dbReference type="GO" id="GO:0004185">
    <property type="term" value="F:serine-type carboxypeptidase activity"/>
    <property type="evidence" value="ECO:0007669"/>
    <property type="project" value="InterPro"/>
</dbReference>
<reference evidence="3" key="2">
    <citation type="journal article" date="2019" name="Genome Biol. Evol.">
        <title>Day and night: Metabolic profiles and evolutionary relationships of six axenic non-marine cyanobacteria.</title>
        <authorList>
            <person name="Will S.E."/>
            <person name="Henke P."/>
            <person name="Boedeker C."/>
            <person name="Huang S."/>
            <person name="Brinkmann H."/>
            <person name="Rohde M."/>
            <person name="Jarek M."/>
            <person name="Friedl T."/>
            <person name="Seufert S."/>
            <person name="Schumacher M."/>
            <person name="Overmann J."/>
            <person name="Neumann-Schaal M."/>
            <person name="Petersen J."/>
        </authorList>
    </citation>
    <scope>NUCLEOTIDE SEQUENCE [LARGE SCALE GENOMIC DNA]</scope>
    <source>
        <strain evidence="3">PCC 7102</strain>
    </source>
</reference>
<evidence type="ECO:0000313" key="3">
    <source>
        <dbReference type="EMBL" id="RUT06615.1"/>
    </source>
</evidence>
<proteinExistence type="inferred from homology"/>
<name>A0A433VKP2_9CYAN</name>
<dbReference type="EMBL" id="RSCL01000006">
    <property type="protein sequence ID" value="RUT06615.1"/>
    <property type="molecule type" value="Genomic_DNA"/>
</dbReference>
<organism evidence="3 4">
    <name type="scientific">Dulcicalothrix desertica PCC 7102</name>
    <dbReference type="NCBI Taxonomy" id="232991"/>
    <lineage>
        <taxon>Bacteria</taxon>
        <taxon>Bacillati</taxon>
        <taxon>Cyanobacteriota</taxon>
        <taxon>Cyanophyceae</taxon>
        <taxon>Nostocales</taxon>
        <taxon>Calotrichaceae</taxon>
        <taxon>Dulcicalothrix</taxon>
    </lineage>
</organism>
<dbReference type="AlphaFoldDB" id="A0A433VKP2"/>
<dbReference type="GO" id="GO:0006508">
    <property type="term" value="P:proteolysis"/>
    <property type="evidence" value="ECO:0007669"/>
    <property type="project" value="InterPro"/>
</dbReference>
<dbReference type="Proteomes" id="UP000271624">
    <property type="component" value="Unassembled WGS sequence"/>
</dbReference>
<comment type="caution">
    <text evidence="3">The sequence shown here is derived from an EMBL/GenBank/DDBJ whole genome shotgun (WGS) entry which is preliminary data.</text>
</comment>
<keyword evidence="3" id="KW-0645">Protease</keyword>
<dbReference type="PRINTS" id="PR00922">
    <property type="entry name" value="DADACBPTASE3"/>
</dbReference>
<evidence type="ECO:0000256" key="2">
    <source>
        <dbReference type="ARBA" id="ARBA00022801"/>
    </source>
</evidence>
<sequence length="360" mass="39010">MQSGDKLLANHQGTVPITAASISKVATTLATLKTFGPDHVFVTQIGTNGTIENGVLKGDLIVQGGQDPFFVWEEAIGVGNTLNQMGIKRVTGNLVLVDKFYMNFSRSSDTVGRLFQTALNSRLWNRQVNNIYATLPAGTAKPQVIINGKVKTDATVPPNFKLLVRHNSYPVAELLKKMNNYSNNAMADMFADAVGGASVVSQKASEAAEVPQNEIYLINGSGLTYENKISPRAAVGMFRAIEKHLQQYNMTVADVFTVTGQDKGVLEQRKIPKFSVVKSGSLDTVSALVGALPTQNQGTVWFAIMNKSGDLVKYRKEQDTFLTKKTTEWGVATASPTELLPSPARQAKISTSEIITVQKP</sequence>
<evidence type="ECO:0000313" key="4">
    <source>
        <dbReference type="Proteomes" id="UP000271624"/>
    </source>
</evidence>
<keyword evidence="4" id="KW-1185">Reference proteome</keyword>
<dbReference type="SUPFAM" id="SSF56601">
    <property type="entry name" value="beta-lactamase/transpeptidase-like"/>
    <property type="match status" value="1"/>
</dbReference>
<dbReference type="PANTHER" id="PTHR30023">
    <property type="entry name" value="D-ALANYL-D-ALANINE CARBOXYPEPTIDASE"/>
    <property type="match status" value="1"/>
</dbReference>
<keyword evidence="3" id="KW-0121">Carboxypeptidase</keyword>
<evidence type="ECO:0000256" key="1">
    <source>
        <dbReference type="ARBA" id="ARBA00006096"/>
    </source>
</evidence>
<dbReference type="Pfam" id="PF02113">
    <property type="entry name" value="Peptidase_S13"/>
    <property type="match status" value="2"/>
</dbReference>
<keyword evidence="2" id="KW-0378">Hydrolase</keyword>
<dbReference type="Gene3D" id="3.50.80.20">
    <property type="entry name" value="D-Ala-D-Ala carboxypeptidase C, peptidase S13"/>
    <property type="match status" value="1"/>
</dbReference>
<protein>
    <submittedName>
        <fullName evidence="3">Carboxypeptidase</fullName>
    </submittedName>
</protein>
<accession>A0A433VKP2</accession>
<dbReference type="InterPro" id="IPR012338">
    <property type="entry name" value="Beta-lactam/transpept-like"/>
</dbReference>